<reference evidence="1" key="1">
    <citation type="submission" date="2017-06" db="EMBL/GenBank/DDBJ databases">
        <title>Novel phages from South African skin metaviromes.</title>
        <authorList>
            <person name="van Zyl L.J."/>
            <person name="Abrahams Y."/>
            <person name="Stander E.A."/>
            <person name="Kirby B.M."/>
            <person name="Clavaud C."/>
            <person name="Farcet C."/>
            <person name="Breton L."/>
            <person name="Trindade M.I."/>
        </authorList>
    </citation>
    <scope>NUCLEOTIDE SEQUENCE</scope>
</reference>
<dbReference type="EMBL" id="MF417904">
    <property type="protein sequence ID" value="ASN70259.1"/>
    <property type="molecule type" value="Genomic_DNA"/>
</dbReference>
<protein>
    <submittedName>
        <fullName evidence="1">Uncharacterized protein</fullName>
    </submittedName>
</protein>
<evidence type="ECO:0000313" key="1">
    <source>
        <dbReference type="EMBL" id="ASN70259.1"/>
    </source>
</evidence>
<sequence>MNRHKCDMCGLYLESDGATCEECTNKSRITKQVANRSQIGANYEQYGIECNNGEYGDHSEL</sequence>
<organism evidence="1">
    <name type="scientific">uncultured Caudovirales phage</name>
    <dbReference type="NCBI Taxonomy" id="2100421"/>
    <lineage>
        <taxon>Viruses</taxon>
        <taxon>Duplodnaviria</taxon>
        <taxon>Heunggongvirae</taxon>
        <taxon>Uroviricota</taxon>
        <taxon>Caudoviricetes</taxon>
        <taxon>Peduoviridae</taxon>
        <taxon>Maltschvirus</taxon>
        <taxon>Maltschvirus maltsch</taxon>
    </lineage>
</organism>
<proteinExistence type="predicted"/>
<accession>A0A2H4J6M9</accession>
<name>A0A2H4J6M9_9CAUD</name>
<gene>
    <name evidence="1" type="ORF">10S9_5</name>
</gene>